<dbReference type="Pfam" id="PF03704">
    <property type="entry name" value="BTAD"/>
    <property type="match status" value="1"/>
</dbReference>
<protein>
    <submittedName>
        <fullName evidence="8">ATPase AAA</fullName>
    </submittedName>
</protein>
<evidence type="ECO:0000256" key="6">
    <source>
        <dbReference type="SAM" id="MobiDB-lite"/>
    </source>
</evidence>
<dbReference type="Pfam" id="PF13191">
    <property type="entry name" value="AAA_16"/>
    <property type="match status" value="1"/>
</dbReference>
<dbReference type="InterPro" id="IPR001867">
    <property type="entry name" value="OmpR/PhoB-type_DNA-bd"/>
</dbReference>
<feature type="compositionally biased region" description="Basic and acidic residues" evidence="6">
    <location>
        <begin position="355"/>
        <end position="368"/>
    </location>
</feature>
<evidence type="ECO:0000259" key="7">
    <source>
        <dbReference type="PROSITE" id="PS51755"/>
    </source>
</evidence>
<dbReference type="InterPro" id="IPR041664">
    <property type="entry name" value="AAA_16"/>
</dbReference>
<dbReference type="Proteomes" id="UP000321424">
    <property type="component" value="Unassembled WGS sequence"/>
</dbReference>
<dbReference type="InterPro" id="IPR016032">
    <property type="entry name" value="Sig_transdc_resp-reg_C-effctor"/>
</dbReference>
<dbReference type="CDD" id="cd15831">
    <property type="entry name" value="BTAD"/>
    <property type="match status" value="1"/>
</dbReference>
<dbReference type="SMART" id="SM00862">
    <property type="entry name" value="Trans_reg_C"/>
    <property type="match status" value="1"/>
</dbReference>
<dbReference type="InterPro" id="IPR051677">
    <property type="entry name" value="AfsR-DnrI-RedD_regulator"/>
</dbReference>
<dbReference type="Pfam" id="PF00486">
    <property type="entry name" value="Trans_reg_C"/>
    <property type="match status" value="1"/>
</dbReference>
<keyword evidence="4" id="KW-0804">Transcription</keyword>
<dbReference type="GO" id="GO:0003677">
    <property type="term" value="F:DNA binding"/>
    <property type="evidence" value="ECO:0007669"/>
    <property type="project" value="UniProtKB-UniRule"/>
</dbReference>
<dbReference type="InterPro" id="IPR027417">
    <property type="entry name" value="P-loop_NTPase"/>
</dbReference>
<keyword evidence="2" id="KW-0805">Transcription regulation</keyword>
<organism evidence="8 9">
    <name type="scientific">Nocardia ninae NBRC 108245</name>
    <dbReference type="NCBI Taxonomy" id="1210091"/>
    <lineage>
        <taxon>Bacteria</taxon>
        <taxon>Bacillati</taxon>
        <taxon>Actinomycetota</taxon>
        <taxon>Actinomycetes</taxon>
        <taxon>Mycobacteriales</taxon>
        <taxon>Nocardiaceae</taxon>
        <taxon>Nocardia</taxon>
    </lineage>
</organism>
<dbReference type="PANTHER" id="PTHR35807:SF1">
    <property type="entry name" value="TRANSCRIPTIONAL REGULATOR REDD"/>
    <property type="match status" value="1"/>
</dbReference>
<evidence type="ECO:0000256" key="2">
    <source>
        <dbReference type="ARBA" id="ARBA00023015"/>
    </source>
</evidence>
<proteinExistence type="inferred from homology"/>
<dbReference type="Gene3D" id="1.10.10.10">
    <property type="entry name" value="Winged helix-like DNA-binding domain superfamily/Winged helix DNA-binding domain"/>
    <property type="match status" value="1"/>
</dbReference>
<evidence type="ECO:0000256" key="5">
    <source>
        <dbReference type="PROSITE-ProRule" id="PRU01091"/>
    </source>
</evidence>
<evidence type="ECO:0000256" key="4">
    <source>
        <dbReference type="ARBA" id="ARBA00023163"/>
    </source>
</evidence>
<accession>A0A511MK80</accession>
<dbReference type="Gene3D" id="1.25.40.10">
    <property type="entry name" value="Tetratricopeptide repeat domain"/>
    <property type="match status" value="1"/>
</dbReference>
<evidence type="ECO:0000256" key="3">
    <source>
        <dbReference type="ARBA" id="ARBA00023125"/>
    </source>
</evidence>
<keyword evidence="3 5" id="KW-0238">DNA-binding</keyword>
<evidence type="ECO:0000313" key="8">
    <source>
        <dbReference type="EMBL" id="GEM40547.1"/>
    </source>
</evidence>
<dbReference type="SMART" id="SM01043">
    <property type="entry name" value="BTAD"/>
    <property type="match status" value="1"/>
</dbReference>
<evidence type="ECO:0000313" key="9">
    <source>
        <dbReference type="Proteomes" id="UP000321424"/>
    </source>
</evidence>
<dbReference type="SUPFAM" id="SSF46894">
    <property type="entry name" value="C-terminal effector domain of the bipartite response regulators"/>
    <property type="match status" value="1"/>
</dbReference>
<dbReference type="GO" id="GO:0006355">
    <property type="term" value="P:regulation of DNA-templated transcription"/>
    <property type="evidence" value="ECO:0007669"/>
    <property type="project" value="InterPro"/>
</dbReference>
<feature type="DNA-binding region" description="OmpR/PhoB-type" evidence="5">
    <location>
        <begin position="1"/>
        <end position="99"/>
    </location>
</feature>
<name>A0A511MK80_9NOCA</name>
<dbReference type="PROSITE" id="PS51755">
    <property type="entry name" value="OMPR_PHOB"/>
    <property type="match status" value="1"/>
</dbReference>
<dbReference type="PANTHER" id="PTHR35807">
    <property type="entry name" value="TRANSCRIPTIONAL REGULATOR REDD-RELATED"/>
    <property type="match status" value="1"/>
</dbReference>
<dbReference type="AlphaFoldDB" id="A0A511MK80"/>
<sequence length="1092" mass="117048">MAQLNFGVLGPIGAERAGTPLPLKGSKHRAVLARLLVARGRMVTVDQLIDDLWERPPSGAVGAIQTFVAELRRVLEPDRAPRTPAQVLVTVAPGYALRTEPDAVDADRFEAAVARTAELLAAKYFERALTMADVAAALWRGPAYAEFAEQGWARAEVDRLDGLRLLAVEHRAAALIELARPAEAESALNALLADHPLREHAWQLLAVALYRSGRQSDALAALRRIRHLLRSELGTDPGPELQRVEADILAHAPHLLSSAVPARTLPPGKDFVGRRQEFAAIQHVANEVARHGRTRLVLLAGEAGAGKSALAEEVSSALTDDGWIVARGESPADLGVPPGWAWTRILAALTSAGAAHERPPANSDERPNNEGAPTDPIEARFVFHRAAADYLASVAQRTPVLLVFDDIHNAGSETLDLLSVLVTGGIAAPVLILATYRSTDITTELTAALAKMAPAEPVRVYLSGLPENDTVALVRAIAGPDIAERDGRRIHRRGNGNPFFVRELARLLRDEGSDALDTIPAGVREVIRHRMAMLPQSAQTLVQQAAVLGEEVDREILIELAGDAARALDDLEFSLTAGLFTESPEGSLRFTHALVRDTVYRDISGPRRARWHGEIGELLEKVGIADVSVLAHHFVRANSRATAASAARYAGAAAVAAERGFALAEAVRQWRAALEAFDRMPRPDPAARLDAVTGLARALAVTGNLAEARHYRGLAITQAGQWADPVQAARVISAFDVPAIWTTNDDPALARDIVAAAERILAILPAEQRELRARLCTTVALELRGADDDRGLRAAEEAEAIARELDEPALLAFALNGRFMHTFQSTGLSAERAHISDELTAVARQHRLVTFEVLGSLISLQSDCAIADLASADAHAAAADQLSTEYELPMVSVFTHWYAALRTALTGTHHAAETAYRTAARMLTGSGMPGVEQGLLPLALLCLRLQHRLPPGDDTAAWGPYEPWARPIILLDKGLRDEAAAALQEVPHSPRDLLLELRTSLVARAAHALGDTSTMQRCYDQLLPAATELAGAGSGLITLEPVAYYLAEMATALGNPEAAATHRRQALTLARRADSTHLIAAVAAPLSSSAKQ</sequence>
<dbReference type="Gene3D" id="3.40.50.300">
    <property type="entry name" value="P-loop containing nucleotide triphosphate hydrolases"/>
    <property type="match status" value="1"/>
</dbReference>
<dbReference type="EMBL" id="BJXA01000038">
    <property type="protein sequence ID" value="GEM40547.1"/>
    <property type="molecule type" value="Genomic_DNA"/>
</dbReference>
<dbReference type="SUPFAM" id="SSF52540">
    <property type="entry name" value="P-loop containing nucleoside triphosphate hydrolases"/>
    <property type="match status" value="1"/>
</dbReference>
<comment type="similarity">
    <text evidence="1">Belongs to the AfsR/DnrI/RedD regulatory family.</text>
</comment>
<comment type="caution">
    <text evidence="8">The sequence shown here is derived from an EMBL/GenBank/DDBJ whole genome shotgun (WGS) entry which is preliminary data.</text>
</comment>
<dbReference type="InterPro" id="IPR011990">
    <property type="entry name" value="TPR-like_helical_dom_sf"/>
</dbReference>
<keyword evidence="9" id="KW-1185">Reference proteome</keyword>
<dbReference type="InterPro" id="IPR036388">
    <property type="entry name" value="WH-like_DNA-bd_sf"/>
</dbReference>
<dbReference type="InterPro" id="IPR005158">
    <property type="entry name" value="BTAD"/>
</dbReference>
<dbReference type="RefSeq" id="WP_222595158.1">
    <property type="nucleotide sequence ID" value="NZ_BJXA01000038.1"/>
</dbReference>
<evidence type="ECO:0000256" key="1">
    <source>
        <dbReference type="ARBA" id="ARBA00005820"/>
    </source>
</evidence>
<dbReference type="SUPFAM" id="SSF48452">
    <property type="entry name" value="TPR-like"/>
    <property type="match status" value="1"/>
</dbReference>
<reference evidence="8 9" key="1">
    <citation type="submission" date="2019-07" db="EMBL/GenBank/DDBJ databases">
        <title>Whole genome shotgun sequence of Nocardia ninae NBRC 108245.</title>
        <authorList>
            <person name="Hosoyama A."/>
            <person name="Uohara A."/>
            <person name="Ohji S."/>
            <person name="Ichikawa N."/>
        </authorList>
    </citation>
    <scope>NUCLEOTIDE SEQUENCE [LARGE SCALE GENOMIC DNA]</scope>
    <source>
        <strain evidence="8 9">NBRC 108245</strain>
    </source>
</reference>
<feature type="domain" description="OmpR/PhoB-type" evidence="7">
    <location>
        <begin position="1"/>
        <end position="99"/>
    </location>
</feature>
<feature type="region of interest" description="Disordered" evidence="6">
    <location>
        <begin position="353"/>
        <end position="375"/>
    </location>
</feature>
<gene>
    <name evidence="8" type="ORF">NN4_50660</name>
</gene>
<dbReference type="GO" id="GO:0000160">
    <property type="term" value="P:phosphorelay signal transduction system"/>
    <property type="evidence" value="ECO:0007669"/>
    <property type="project" value="InterPro"/>
</dbReference>